<accession>K7ZCA4</accession>
<organism evidence="2 3">
    <name type="scientific">Candidatus Endolissoclinum faulkneri L2</name>
    <dbReference type="NCBI Taxonomy" id="1193729"/>
    <lineage>
        <taxon>Bacteria</taxon>
        <taxon>Pseudomonadati</taxon>
        <taxon>Pseudomonadota</taxon>
        <taxon>Alphaproteobacteria</taxon>
        <taxon>Rhodospirillales</taxon>
        <taxon>Rhodospirillaceae</taxon>
        <taxon>Candidatus Endolissoclinum</taxon>
    </lineage>
</organism>
<dbReference type="STRING" id="1193729.A1OE_209"/>
<protein>
    <submittedName>
        <fullName evidence="2">Uncharacterized protein</fullName>
    </submittedName>
</protein>
<dbReference type="Proteomes" id="UP000010077">
    <property type="component" value="Chromosome"/>
</dbReference>
<dbReference type="AlphaFoldDB" id="K7ZCA4"/>
<dbReference type="EMBL" id="CP003539">
    <property type="protein sequence ID" value="AFX98411.1"/>
    <property type="molecule type" value="Genomic_DNA"/>
</dbReference>
<reference evidence="2 3" key="1">
    <citation type="journal article" date="2012" name="Proc. Natl. Acad. Sci. U.S.A.">
        <title>Genome streamlining and chemical defense in a coral reef symbiosis.</title>
        <authorList>
            <person name="Kwan J.C."/>
            <person name="Donia M.S."/>
            <person name="Han A.W."/>
            <person name="Hirose E."/>
            <person name="Haygood M.G."/>
            <person name="Schmidt E.W."/>
        </authorList>
    </citation>
    <scope>NUCLEOTIDE SEQUENCE [LARGE SCALE GENOMIC DNA]</scope>
    <source>
        <strain evidence="2 3">L2</strain>
    </source>
</reference>
<dbReference type="HOGENOM" id="CLU_3286532_0_0_5"/>
<dbReference type="KEGG" id="thal:A1OE_209"/>
<keyword evidence="1" id="KW-0472">Membrane</keyword>
<proteinExistence type="predicted"/>
<keyword evidence="1" id="KW-1133">Transmembrane helix</keyword>
<evidence type="ECO:0000313" key="2">
    <source>
        <dbReference type="EMBL" id="AFX98411.1"/>
    </source>
</evidence>
<evidence type="ECO:0000313" key="3">
    <source>
        <dbReference type="Proteomes" id="UP000010077"/>
    </source>
</evidence>
<evidence type="ECO:0000256" key="1">
    <source>
        <dbReference type="SAM" id="Phobius"/>
    </source>
</evidence>
<gene>
    <name evidence="2" type="ORF">A1OE_209</name>
</gene>
<keyword evidence="3" id="KW-1185">Reference proteome</keyword>
<name>K7ZCA4_9PROT</name>
<feature type="transmembrane region" description="Helical" evidence="1">
    <location>
        <begin position="6"/>
        <end position="26"/>
    </location>
</feature>
<keyword evidence="1" id="KW-0812">Transmembrane</keyword>
<sequence length="40" mass="4838">MNNIDIYLIFIKITALLMFYIFKINYSSSQRMELMNAFLI</sequence>